<evidence type="ECO:0000259" key="8">
    <source>
        <dbReference type="Pfam" id="PF24517"/>
    </source>
</evidence>
<dbReference type="InterPro" id="IPR006530">
    <property type="entry name" value="YD"/>
</dbReference>
<dbReference type="KEGG" id="tum:CBW65_22355"/>
<feature type="compositionally biased region" description="Gly residues" evidence="5">
    <location>
        <begin position="2042"/>
        <end position="2054"/>
    </location>
</feature>
<dbReference type="InterPro" id="IPR050708">
    <property type="entry name" value="T6SS_VgrG/RHS"/>
</dbReference>
<keyword evidence="4" id="KW-0677">Repeat</keyword>
<evidence type="ECO:0000256" key="4">
    <source>
        <dbReference type="ARBA" id="ARBA00022737"/>
    </source>
</evidence>
<evidence type="ECO:0000256" key="6">
    <source>
        <dbReference type="SAM" id="Phobius"/>
    </source>
</evidence>
<dbReference type="OrthoDB" id="41445at2"/>
<organism evidence="10 11">
    <name type="scientific">Tumebacillus avium</name>
    <dbReference type="NCBI Taxonomy" id="1903704"/>
    <lineage>
        <taxon>Bacteria</taxon>
        <taxon>Bacillati</taxon>
        <taxon>Bacillota</taxon>
        <taxon>Bacilli</taxon>
        <taxon>Bacillales</taxon>
        <taxon>Alicyclobacillaceae</taxon>
        <taxon>Tumebacillus</taxon>
    </lineage>
</organism>
<evidence type="ECO:0000256" key="5">
    <source>
        <dbReference type="SAM" id="MobiDB-lite"/>
    </source>
</evidence>
<dbReference type="NCBIfam" id="TIGR03696">
    <property type="entry name" value="Rhs_assc_core"/>
    <property type="match status" value="1"/>
</dbReference>
<feature type="region of interest" description="Disordered" evidence="5">
    <location>
        <begin position="2017"/>
        <end position="2069"/>
    </location>
</feature>
<dbReference type="Pfam" id="PF24517">
    <property type="entry name" value="CBM96"/>
    <property type="match status" value="1"/>
</dbReference>
<evidence type="ECO:0000313" key="11">
    <source>
        <dbReference type="Proteomes" id="UP000195437"/>
    </source>
</evidence>
<evidence type="ECO:0000259" key="9">
    <source>
        <dbReference type="Pfam" id="PF25023"/>
    </source>
</evidence>
<dbReference type="InterPro" id="IPR055372">
    <property type="entry name" value="CBM96"/>
</dbReference>
<comment type="subcellular location">
    <subcellularLocation>
        <location evidence="1">Secreted</location>
    </subcellularLocation>
</comment>
<dbReference type="Proteomes" id="UP000195437">
    <property type="component" value="Chromosome"/>
</dbReference>
<proteinExistence type="predicted"/>
<dbReference type="PANTHER" id="PTHR32305">
    <property type="match status" value="1"/>
</dbReference>
<dbReference type="NCBIfam" id="TIGR01643">
    <property type="entry name" value="YD_repeat_2x"/>
    <property type="match status" value="2"/>
</dbReference>
<dbReference type="EMBL" id="CP021434">
    <property type="protein sequence ID" value="ARU63429.1"/>
    <property type="molecule type" value="Genomic_DNA"/>
</dbReference>
<keyword evidence="3" id="KW-0732">Signal</keyword>
<gene>
    <name evidence="10" type="ORF">CBW65_22355</name>
</gene>
<dbReference type="Gene3D" id="2.60.120.260">
    <property type="entry name" value="Galactose-binding domain-like"/>
    <property type="match status" value="3"/>
</dbReference>
<accession>A0A1Y0ITZ0</accession>
<protein>
    <submittedName>
        <fullName evidence="10">Uncharacterized protein</fullName>
    </submittedName>
</protein>
<dbReference type="Pfam" id="PF05593">
    <property type="entry name" value="RHS_repeat"/>
    <property type="match status" value="1"/>
</dbReference>
<evidence type="ECO:0000256" key="2">
    <source>
        <dbReference type="ARBA" id="ARBA00022525"/>
    </source>
</evidence>
<dbReference type="InterPro" id="IPR022385">
    <property type="entry name" value="Rhs_assc_core"/>
</dbReference>
<evidence type="ECO:0000313" key="10">
    <source>
        <dbReference type="EMBL" id="ARU63429.1"/>
    </source>
</evidence>
<dbReference type="Gene3D" id="2.180.10.10">
    <property type="entry name" value="RHS repeat-associated core"/>
    <property type="match status" value="1"/>
</dbReference>
<dbReference type="Pfam" id="PF25023">
    <property type="entry name" value="TEN_YD-shell"/>
    <property type="match status" value="1"/>
</dbReference>
<keyword evidence="6" id="KW-0812">Transmembrane</keyword>
<reference evidence="11" key="1">
    <citation type="submission" date="2017-05" db="EMBL/GenBank/DDBJ databases">
        <authorList>
            <person name="Sung H."/>
        </authorList>
    </citation>
    <scope>NUCLEOTIDE SEQUENCE [LARGE SCALE GENOMIC DNA]</scope>
    <source>
        <strain evidence="11">AR23208</strain>
    </source>
</reference>
<evidence type="ECO:0000259" key="7">
    <source>
        <dbReference type="Pfam" id="PF20148"/>
    </source>
</evidence>
<dbReference type="PANTHER" id="PTHR32305:SF15">
    <property type="entry name" value="PROTEIN RHSA-RELATED"/>
    <property type="match status" value="1"/>
</dbReference>
<feature type="domain" description="Teneurin-like YD-shell" evidence="9">
    <location>
        <begin position="1665"/>
        <end position="1995"/>
    </location>
</feature>
<dbReference type="Gene3D" id="2.60.120.970">
    <property type="match status" value="1"/>
</dbReference>
<dbReference type="InterPro" id="IPR056823">
    <property type="entry name" value="TEN-like_YD-shell"/>
</dbReference>
<dbReference type="GO" id="GO:0005576">
    <property type="term" value="C:extracellular region"/>
    <property type="evidence" value="ECO:0007669"/>
    <property type="project" value="UniProtKB-SubCell"/>
</dbReference>
<dbReference type="Pfam" id="PF20148">
    <property type="entry name" value="DUF6531"/>
    <property type="match status" value="1"/>
</dbReference>
<feature type="domain" description="Carbohydrate-binding module family 96" evidence="8">
    <location>
        <begin position="307"/>
        <end position="463"/>
    </location>
</feature>
<dbReference type="InterPro" id="IPR031325">
    <property type="entry name" value="RHS_repeat"/>
</dbReference>
<keyword evidence="6" id="KW-0472">Membrane</keyword>
<name>A0A1Y0ITZ0_9BACL</name>
<dbReference type="InterPro" id="IPR045351">
    <property type="entry name" value="DUF6531"/>
</dbReference>
<dbReference type="RefSeq" id="WP_087458773.1">
    <property type="nucleotide sequence ID" value="NZ_CP021434.1"/>
</dbReference>
<feature type="domain" description="DUF6531" evidence="7">
    <location>
        <begin position="481"/>
        <end position="554"/>
    </location>
</feature>
<feature type="transmembrane region" description="Helical" evidence="6">
    <location>
        <begin position="2163"/>
        <end position="2196"/>
    </location>
</feature>
<keyword evidence="11" id="KW-1185">Reference proteome</keyword>
<evidence type="ECO:0000256" key="1">
    <source>
        <dbReference type="ARBA" id="ARBA00004613"/>
    </source>
</evidence>
<keyword evidence="6" id="KW-1133">Transmembrane helix</keyword>
<sequence>MNLIYKLRMIRFVLIPLLSLALLLAPIAPYSVLSLFTGLHSAEAAMPKETPKKKFPDRPAKGQKVEIPEWRSANSKHFLKDDGYFEVEVSKNSMFYQDKGTRKWMDIDNSLVASNKKGFGYKNKANRFDAQFAGGANTGSIMQLNLENASMDLLPLGIGNGAGAVKNNKITYANAFKNTDLEYTVESDSVKEEIVLKKADASAVYLFELKLNNLKYIAKEDGSIEFQYADTSKFAFDFPKPFMFEGGDLPQSDDVKEHSDKVTQTIREEGGKLLLELKADQAWLQAPEREFPVVIDPTADMTMVDETRISDTFASRTNPTTAYNTASHMYVGNSTSYGESQSYILFPLPGLPDGSRVTDAKMKLYNYLTKTTTTNVDVYEVTSGWWPASAITWNTRPTVGQKVTTKGVAAAGWTEFNITTAAKKWYEGKLDNWGLQLTAGTAEDIGFTANDNTSAAYRPVLTLEYWVDPEGTNHFWEYTSDGVMPFKGNLTLSATDLTTPGRGVDVSVNRNYNSRQTTKSGVFGPNWLSILDMRVWELFGSVAYLDGTGTRHVFNRSHYPQDAYTPPPGVTLSLKRGTEFWEITEPDNTVYYFDRTHSLLRKVTDSNNQTTSYTYDTNDRNWKTITIKDPSGRVTTVTRQNGKIVSAVDAKGRAVTYTYDVEQGTLKSVTLTEGAESISTQYTYKASQAAPGNYLLTSVIDAKGHKVSYEHDIYDRVERVIRTFNGVDVVKTYTYNTENAQREVTVQSELCGAEKAPYECERVVYKTNDNGNIVMKDVLLNVVNGVEETATTVYTWAPNNWIVDVRVPNHKKSGETYKHTTQIEYAENGEPQKVTTPDGKSMLLNYDTSNNLIAVKDAMSNVKGTSYDSRNNPVDITDGVGNTIMLDYDSYGNLIGQTDPMNLAENYVYNSGFEEAVNGSPTGWSAVTGTGSLFVTDSSTRVGGYNSLHIKSATTSGLAGKMKYTVPVTQKLSYNLSAGIKAGANSSAEMRVTFRSASGTELSTVTGLINTKAGAVSGDWMNKSTLIEAPIGAAKAELEVAVNGVGEAWFDNLIFEGGTGRTGNMVNVNYGFEHDLDQTKLADGWVPYVEKPTDVMIYYNDKNSGVASERINGDPAVDKHVEQTIEYTGTQGMKFSLSGFGKQVGASSTGVWDMRLVFYKQDGTTQEVPISFNKTTAGWQQASKVIEAPVDFKYIGIKLSYNKMPSGSYALFDDVKLNMLNTTSSTISKYNYIGNTSFEFDYDTAGAEEKWPDGWNIVSGTKGDSVKWVGLADGQVYTGEKALQINAQSTTDVEINRKGETYPFNGKPYTIVGYVKTSNLTANATIYVDGFEKTGTVLGSEEITIPKGSKDWTRVSLVVDPVGYFSMFEPAVKFRLGIKVAKGGAGTVYLDNIRVQEGNFKTVFRYATGGNHAYNLDDPLGNTTWFDADPLTGYVKSIKNPIEQEFFYDYNLAGRLTSYTYPFQGAVGATATNKTVEYKYDLGGKMTSVVDPNGKSTIGFRYNDFNQIEELTETSTLSGQPAEKSWSYLYDGLGRISTSRSPSGRFTGYVYDNAGRVTRLTFGNFSQSAMPFHIDFAYDYNGNLIQYDDTTISYDNMNRPLKVTEADKTRTVSYAYNDAGLTTKSTVQIMKDPSYPIQWESEYIYDSVGQPKGFKDSGRESWYLYNESGQQVKVYNSNGTSSYYARDEADNMKSVLIERDGLPIYEARYEYDDNSSIIKMNTVSDGSARSVQYEYDTSGQLLKETYSDSGSLEYRYDALGNRVQVVQKNGDVVDYTYNTESNRLLSVGSNQYQYDLDGNVTSDGVRSYEWGTLNKMSSATTKDGKKLSIGYDVLGKRSFVTTLDGGSKEFHYDGGLVSYVEYRNSADALTSTVRFAYDHSGKPVFMTFNGKQYWYHFDKIGSVIFLTDEAGQKVAAYEYDAFGNTKTVLDTAQIAALNPYRFNGYWYDEDFEKYYLEARYYDPAIGRFLSKDPVAVHVSEPVGLNSYAYAGNDPVQFSDPTGTTIFHQDMQQFSNDYDPFNGTVKNTRNPDGPTSGPYHGTDSGGGKKSSGTGSGSSSNKSSGGGTSEGSSIAKYVNSIETGLVGGQADDAAKAIKHKARWYGDFTLSGWKTSYTKLAVKTLGRIGGIGFGIGVLGDLGLYSAGLDPGYNFIDSLVDNGVQTALGIGVGFFLGSIGAPLLLVGGVVLGIGVGYTALSEYKDGKYTASKLLRRTGLY</sequence>
<keyword evidence="2" id="KW-0964">Secreted</keyword>
<evidence type="ECO:0000256" key="3">
    <source>
        <dbReference type="ARBA" id="ARBA00022729"/>
    </source>
</evidence>
<dbReference type="NCBIfam" id="NF033679">
    <property type="entry name" value="DNRLRE_dom"/>
    <property type="match status" value="1"/>
</dbReference>